<dbReference type="InterPro" id="IPR016167">
    <property type="entry name" value="FAD-bd_PCMH_sub1"/>
</dbReference>
<evidence type="ECO:0000259" key="4">
    <source>
        <dbReference type="PROSITE" id="PS51387"/>
    </source>
</evidence>
<dbReference type="SUPFAM" id="SSF56176">
    <property type="entry name" value="FAD-binding/transporter-associated domain-like"/>
    <property type="match status" value="1"/>
</dbReference>
<reference evidence="5" key="1">
    <citation type="submission" date="2021-01" db="EMBL/GenBank/DDBJ databases">
        <title>Modified the classification status of verrucomicrobia.</title>
        <authorList>
            <person name="Feng X."/>
        </authorList>
    </citation>
    <scope>NUCLEOTIDE SEQUENCE</scope>
    <source>
        <strain evidence="5">KCTC 22041</strain>
    </source>
</reference>
<comment type="caution">
    <text evidence="5">The sequence shown here is derived from an EMBL/GenBank/DDBJ whole genome shotgun (WGS) entry which is preliminary data.</text>
</comment>
<keyword evidence="2" id="KW-0274">FAD</keyword>
<dbReference type="PROSITE" id="PS51257">
    <property type="entry name" value="PROKAR_LIPOPROTEIN"/>
    <property type="match status" value="1"/>
</dbReference>
<keyword evidence="6" id="KW-1185">Reference proteome</keyword>
<dbReference type="InterPro" id="IPR016170">
    <property type="entry name" value="Cytok_DH_C_sf"/>
</dbReference>
<accession>A0A934S5W3</accession>
<proteinExistence type="predicted"/>
<evidence type="ECO:0000256" key="3">
    <source>
        <dbReference type="ARBA" id="ARBA00023002"/>
    </source>
</evidence>
<dbReference type="RefSeq" id="WP_200270310.1">
    <property type="nucleotide sequence ID" value="NZ_JAENIJ010000014.1"/>
</dbReference>
<name>A0A934S5W3_9BACT</name>
<dbReference type="SUPFAM" id="SSF55103">
    <property type="entry name" value="FAD-linked oxidases, C-terminal domain"/>
    <property type="match status" value="1"/>
</dbReference>
<dbReference type="PANTHER" id="PTHR43762">
    <property type="entry name" value="L-GULONOLACTONE OXIDASE"/>
    <property type="match status" value="1"/>
</dbReference>
<dbReference type="GO" id="GO:0071949">
    <property type="term" value="F:FAD binding"/>
    <property type="evidence" value="ECO:0007669"/>
    <property type="project" value="InterPro"/>
</dbReference>
<gene>
    <name evidence="5" type="ORF">JIN85_10325</name>
</gene>
<dbReference type="InterPro" id="IPR016166">
    <property type="entry name" value="FAD-bd_PCMH"/>
</dbReference>
<dbReference type="PROSITE" id="PS51387">
    <property type="entry name" value="FAD_PCMH"/>
    <property type="match status" value="1"/>
</dbReference>
<dbReference type="PANTHER" id="PTHR43762:SF1">
    <property type="entry name" value="D-ARABINONO-1,4-LACTONE OXIDASE"/>
    <property type="match status" value="1"/>
</dbReference>
<keyword evidence="3" id="KW-0560">Oxidoreductase</keyword>
<protein>
    <submittedName>
        <fullName evidence="5">FAD-binding oxidoreductase</fullName>
    </submittedName>
</protein>
<keyword evidence="1" id="KW-0285">Flavoprotein</keyword>
<dbReference type="Pfam" id="PF04030">
    <property type="entry name" value="ALO"/>
    <property type="match status" value="1"/>
</dbReference>
<dbReference type="InterPro" id="IPR010031">
    <property type="entry name" value="FAD_lactone_oxidase-like"/>
</dbReference>
<dbReference type="InterPro" id="IPR006094">
    <property type="entry name" value="Oxid_FAD_bind_N"/>
</dbReference>
<dbReference type="Gene3D" id="3.40.462.10">
    <property type="entry name" value="FAD-linked oxidases, C-terminal domain"/>
    <property type="match status" value="1"/>
</dbReference>
<dbReference type="Gene3D" id="3.30.43.10">
    <property type="entry name" value="Uridine Diphospho-n-acetylenolpyruvylglucosamine Reductase, domain 2"/>
    <property type="match status" value="1"/>
</dbReference>
<dbReference type="InterPro" id="IPR007173">
    <property type="entry name" value="ALO_C"/>
</dbReference>
<sequence length="505" mass="56501">MLKSTSWFHSCLSRFVLAVPLGILLSSCGIAPVTSAIYHDLRHPLPATQPGQNDASRMYSNQATVFTPSSDPELAAREISRLIRSEETQGKKISVSGARHSMGGHTFTPGGVVINMLPVNRLSFDPSTHLLTAGAGARWSEVIPYLDSFGKSVAVMQSNNDFSIGGSISVNCHGWQPDSPPIASTVEAFTIVTADGKIRDCSRRQNPELFSLALGGYGLFGIITDVKLRVTDNARYRATTTRTSLSNYHSTYESMIHQHDAGMAYGRISVAKPSYLNEALITVLEKQSGEVNSNSPEASWLSKLKLQLARKVFRSGVGNEYGKELRWNFESHFGGTANSTQDRNQIMNLSADWFANRDPSRAEILHEYFVPPDSLDAFVEHAREIIPRYPQMDLLNITVRKVRADPDTYLRYARQDRYALVILFNYANQQTGDDQMRKLTQDLIDAVLACDGSYYLPYRPHATLRQFQQAYPNASHFAALKRKYDPTDRFSNLFWQKYLLPLAPK</sequence>
<organism evidence="5 6">
    <name type="scientific">Luteolibacter pohnpeiensis</name>
    <dbReference type="NCBI Taxonomy" id="454153"/>
    <lineage>
        <taxon>Bacteria</taxon>
        <taxon>Pseudomonadati</taxon>
        <taxon>Verrucomicrobiota</taxon>
        <taxon>Verrucomicrobiia</taxon>
        <taxon>Verrucomicrobiales</taxon>
        <taxon>Verrucomicrobiaceae</taxon>
        <taxon>Luteolibacter</taxon>
    </lineage>
</organism>
<evidence type="ECO:0000256" key="2">
    <source>
        <dbReference type="ARBA" id="ARBA00022827"/>
    </source>
</evidence>
<dbReference type="GO" id="GO:0003885">
    <property type="term" value="F:D-arabinono-1,4-lactone oxidase activity"/>
    <property type="evidence" value="ECO:0007669"/>
    <property type="project" value="InterPro"/>
</dbReference>
<dbReference type="AlphaFoldDB" id="A0A934S5W3"/>
<evidence type="ECO:0000313" key="6">
    <source>
        <dbReference type="Proteomes" id="UP000603141"/>
    </source>
</evidence>
<evidence type="ECO:0000313" key="5">
    <source>
        <dbReference type="EMBL" id="MBK1882812.1"/>
    </source>
</evidence>
<dbReference type="GO" id="GO:0016020">
    <property type="term" value="C:membrane"/>
    <property type="evidence" value="ECO:0007669"/>
    <property type="project" value="InterPro"/>
</dbReference>
<evidence type="ECO:0000256" key="1">
    <source>
        <dbReference type="ARBA" id="ARBA00022630"/>
    </source>
</evidence>
<dbReference type="InterPro" id="IPR016169">
    <property type="entry name" value="FAD-bd_PCMH_sub2"/>
</dbReference>
<dbReference type="InterPro" id="IPR036318">
    <property type="entry name" value="FAD-bd_PCMH-like_sf"/>
</dbReference>
<dbReference type="Gene3D" id="3.30.465.10">
    <property type="match status" value="1"/>
</dbReference>
<dbReference type="Pfam" id="PF01565">
    <property type="entry name" value="FAD_binding_4"/>
    <property type="match status" value="1"/>
</dbReference>
<dbReference type="InterPro" id="IPR016164">
    <property type="entry name" value="FAD-linked_Oxase-like_C"/>
</dbReference>
<dbReference type="Proteomes" id="UP000603141">
    <property type="component" value="Unassembled WGS sequence"/>
</dbReference>
<dbReference type="EMBL" id="JAENIJ010000014">
    <property type="protein sequence ID" value="MBK1882812.1"/>
    <property type="molecule type" value="Genomic_DNA"/>
</dbReference>
<feature type="domain" description="FAD-binding PCMH-type" evidence="4">
    <location>
        <begin position="58"/>
        <end position="233"/>
    </location>
</feature>